<protein>
    <submittedName>
        <fullName evidence="2">Outer membrane protein</fullName>
    </submittedName>
</protein>
<evidence type="ECO:0000256" key="1">
    <source>
        <dbReference type="SAM" id="SignalP"/>
    </source>
</evidence>
<feature type="signal peptide" evidence="1">
    <location>
        <begin position="1"/>
        <end position="21"/>
    </location>
</feature>
<sequence>MRKLILAVGGTVALATPLANADVLGVGANVSYWDSDLSGDVVNKGSAVDIENDLSLDSDSNANFTAYFEHPVPVLPNVRVNYTTISQTGSGRIGLEEFDGILPGASVDSELDLDQLDATFYYEVLDNWVNLDLGLTARKLDGELIVRDTTGTGRVSETTIDGVIPMGYAAARFDLPLTGVSVGGEGNLISFDGDSLHDFNVYGQYELSLLQLRAGYRQMSIDYEDDDDKMDVELSGPFASVGLTF</sequence>
<feature type="chain" id="PRO_5011527248" evidence="1">
    <location>
        <begin position="22"/>
        <end position="245"/>
    </location>
</feature>
<keyword evidence="3" id="KW-1185">Reference proteome</keyword>
<proteinExistence type="predicted"/>
<reference evidence="3" key="1">
    <citation type="submission" date="2016-10" db="EMBL/GenBank/DDBJ databases">
        <authorList>
            <person name="Varghese N."/>
            <person name="Submissions S."/>
        </authorList>
    </citation>
    <scope>NUCLEOTIDE SEQUENCE [LARGE SCALE GENOMIC DNA]</scope>
    <source>
        <strain evidence="3">CGMCC 1.6775</strain>
    </source>
</reference>
<dbReference type="AlphaFoldDB" id="A0A1I4T8A2"/>
<gene>
    <name evidence="2" type="ORF">SAMN04487961_1040</name>
</gene>
<dbReference type="NCBIfam" id="TIGR04219">
    <property type="entry name" value="OMP_w_GlyGly"/>
    <property type="match status" value="1"/>
</dbReference>
<name>A0A1I4T8A2_9GAMM</name>
<evidence type="ECO:0000313" key="3">
    <source>
        <dbReference type="Proteomes" id="UP000199339"/>
    </source>
</evidence>
<dbReference type="EMBL" id="FOUR01000002">
    <property type="protein sequence ID" value="SFM72797.1"/>
    <property type="molecule type" value="Genomic_DNA"/>
</dbReference>
<dbReference type="RefSeq" id="WP_091999752.1">
    <property type="nucleotide sequence ID" value="NZ_FOUR01000002.1"/>
</dbReference>
<dbReference type="Proteomes" id="UP000199339">
    <property type="component" value="Unassembled WGS sequence"/>
</dbReference>
<organism evidence="2 3">
    <name type="scientific">Marinobacter pelagius</name>
    <dbReference type="NCBI Taxonomy" id="379482"/>
    <lineage>
        <taxon>Bacteria</taxon>
        <taxon>Pseudomonadati</taxon>
        <taxon>Pseudomonadota</taxon>
        <taxon>Gammaproteobacteria</taxon>
        <taxon>Pseudomonadales</taxon>
        <taxon>Marinobacteraceae</taxon>
        <taxon>Marinobacter</taxon>
    </lineage>
</organism>
<dbReference type="OrthoDB" id="6708408at2"/>
<keyword evidence="1" id="KW-0732">Signal</keyword>
<accession>A0A1I4T8A2</accession>
<evidence type="ECO:0000313" key="2">
    <source>
        <dbReference type="EMBL" id="SFM72797.1"/>
    </source>
</evidence>
<dbReference type="InterPro" id="IPR026387">
    <property type="entry name" value="OMP_w_GlyGly"/>
</dbReference>